<comment type="caution">
    <text evidence="2">The sequence shown here is derived from an EMBL/GenBank/DDBJ whole genome shotgun (WGS) entry which is preliminary data.</text>
</comment>
<keyword evidence="1" id="KW-0472">Membrane</keyword>
<reference evidence="2" key="1">
    <citation type="submission" date="2016-01" db="EMBL/GenBank/DDBJ databases">
        <authorList>
            <person name="Peeters C."/>
        </authorList>
    </citation>
    <scope>NUCLEOTIDE SEQUENCE [LARGE SCALE GENOMIC DNA]</scope>
    <source>
        <strain evidence="2">LMG 22934</strain>
    </source>
</reference>
<accession>A0A158HSU7</accession>
<dbReference type="EMBL" id="FCNW02000020">
    <property type="protein sequence ID" value="SAL47001.1"/>
    <property type="molecule type" value="Genomic_DNA"/>
</dbReference>
<evidence type="ECO:0000256" key="1">
    <source>
        <dbReference type="SAM" id="Phobius"/>
    </source>
</evidence>
<keyword evidence="3" id="KW-1185">Reference proteome</keyword>
<dbReference type="Proteomes" id="UP000054977">
    <property type="component" value="Unassembled WGS sequence"/>
</dbReference>
<keyword evidence="1" id="KW-0812">Transmembrane</keyword>
<dbReference type="STRING" id="326474.AWB65_03741"/>
<feature type="transmembrane region" description="Helical" evidence="1">
    <location>
        <begin position="12"/>
        <end position="32"/>
    </location>
</feature>
<sequence length="76" mass="8324">MSRQSTARVTFILNSVIGLIVMAEAVCFYPGGPNVAEWASALPLKNGFASTFNVDFAPLSREQRAVLSEGFDWQRS</sequence>
<gene>
    <name evidence="2" type="ORF">AWB65_03741</name>
</gene>
<dbReference type="AlphaFoldDB" id="A0A158HSU7"/>
<name>A0A158HSU7_9BURK</name>
<evidence type="ECO:0000313" key="3">
    <source>
        <dbReference type="Proteomes" id="UP000054977"/>
    </source>
</evidence>
<proteinExistence type="predicted"/>
<organism evidence="2 3">
    <name type="scientific">Caballeronia humi</name>
    <dbReference type="NCBI Taxonomy" id="326474"/>
    <lineage>
        <taxon>Bacteria</taxon>
        <taxon>Pseudomonadati</taxon>
        <taxon>Pseudomonadota</taxon>
        <taxon>Betaproteobacteria</taxon>
        <taxon>Burkholderiales</taxon>
        <taxon>Burkholderiaceae</taxon>
        <taxon>Caballeronia</taxon>
    </lineage>
</organism>
<protein>
    <submittedName>
        <fullName evidence="2">Uncharacterized protein</fullName>
    </submittedName>
</protein>
<keyword evidence="1" id="KW-1133">Transmembrane helix</keyword>
<dbReference type="RefSeq" id="WP_087668544.1">
    <property type="nucleotide sequence ID" value="NZ_FCNW02000020.1"/>
</dbReference>
<evidence type="ECO:0000313" key="2">
    <source>
        <dbReference type="EMBL" id="SAL47001.1"/>
    </source>
</evidence>